<evidence type="ECO:0000256" key="12">
    <source>
        <dbReference type="HAMAP-Rule" id="MF_00974"/>
    </source>
</evidence>
<keyword evidence="11 12" id="KW-0804">Transcription</keyword>
<evidence type="ECO:0000256" key="3">
    <source>
        <dbReference type="ARBA" id="ARBA00022679"/>
    </source>
</evidence>
<dbReference type="PANTHER" id="PTHR30313">
    <property type="entry name" value="DNA PRIMASE"/>
    <property type="match status" value="1"/>
</dbReference>
<keyword evidence="2 12" id="KW-0639">Primosome</keyword>
<evidence type="ECO:0000256" key="9">
    <source>
        <dbReference type="ARBA" id="ARBA00022842"/>
    </source>
</evidence>
<dbReference type="Gene3D" id="3.40.1360.10">
    <property type="match status" value="1"/>
</dbReference>
<evidence type="ECO:0000256" key="11">
    <source>
        <dbReference type="ARBA" id="ARBA00023163"/>
    </source>
</evidence>
<comment type="cofactor">
    <cofactor evidence="12">
        <name>Zn(2+)</name>
        <dbReference type="ChEBI" id="CHEBI:29105"/>
    </cofactor>
    <text evidence="12">Binds 1 zinc ion per monomer.</text>
</comment>
<comment type="similarity">
    <text evidence="12">Belongs to the DnaG primase family.</text>
</comment>
<dbReference type="RefSeq" id="WP_283712503.1">
    <property type="nucleotide sequence ID" value="NZ_JASJEW010000001.1"/>
</dbReference>
<evidence type="ECO:0000256" key="6">
    <source>
        <dbReference type="ARBA" id="ARBA00022723"/>
    </source>
</evidence>
<dbReference type="InterPro" id="IPR002694">
    <property type="entry name" value="Znf_CHC2"/>
</dbReference>
<dbReference type="Pfam" id="PF13155">
    <property type="entry name" value="Toprim_2"/>
    <property type="match status" value="1"/>
</dbReference>
<evidence type="ECO:0000256" key="4">
    <source>
        <dbReference type="ARBA" id="ARBA00022695"/>
    </source>
</evidence>
<dbReference type="Pfam" id="PF01807">
    <property type="entry name" value="Zn_ribbon_DnaG"/>
    <property type="match status" value="1"/>
</dbReference>
<dbReference type="EMBL" id="JASJEX010000001">
    <property type="protein sequence ID" value="MDJ1128864.1"/>
    <property type="molecule type" value="Genomic_DNA"/>
</dbReference>
<dbReference type="InterPro" id="IPR013264">
    <property type="entry name" value="DNAG_N"/>
</dbReference>
<dbReference type="SMART" id="SM00493">
    <property type="entry name" value="TOPRIM"/>
    <property type="match status" value="1"/>
</dbReference>
<dbReference type="Gene3D" id="3.90.580.10">
    <property type="entry name" value="Zinc finger, CHC2-type domain"/>
    <property type="match status" value="1"/>
</dbReference>
<dbReference type="EC" id="2.7.7.101" evidence="12"/>
<dbReference type="Pfam" id="PF08275">
    <property type="entry name" value="DNAG_N"/>
    <property type="match status" value="1"/>
</dbReference>
<keyword evidence="1 12" id="KW-0240">DNA-directed RNA polymerase</keyword>
<organism evidence="15 16">
    <name type="scientific">Kribbibacterium absianum</name>
    <dbReference type="NCBI Taxonomy" id="3044210"/>
    <lineage>
        <taxon>Bacteria</taxon>
        <taxon>Bacillati</taxon>
        <taxon>Actinomycetota</taxon>
        <taxon>Coriobacteriia</taxon>
        <taxon>Coriobacteriales</taxon>
        <taxon>Kribbibacteriaceae</taxon>
        <taxon>Kribbibacterium</taxon>
    </lineage>
</organism>
<keyword evidence="16" id="KW-1185">Reference proteome</keyword>
<proteinExistence type="inferred from homology"/>
<dbReference type="SUPFAM" id="SSF57783">
    <property type="entry name" value="Zinc beta-ribbon"/>
    <property type="match status" value="1"/>
</dbReference>
<evidence type="ECO:0000256" key="10">
    <source>
        <dbReference type="ARBA" id="ARBA00023125"/>
    </source>
</evidence>
<dbReference type="Gene3D" id="3.90.980.10">
    <property type="entry name" value="DNA primase, catalytic core, N-terminal domain"/>
    <property type="match status" value="1"/>
</dbReference>
<dbReference type="SUPFAM" id="SSF56731">
    <property type="entry name" value="DNA primase core"/>
    <property type="match status" value="1"/>
</dbReference>
<dbReference type="InterPro" id="IPR037068">
    <property type="entry name" value="DNA_primase_core_N_sf"/>
</dbReference>
<sequence>MINPEDKERVREAIDFVSLVGETVVLKERGSGDFWGCCPFHQEKSPSFHVRSSTGLWYCFGCGEGGDVFDYVQRRDNLSFPEALRALAERAGIELQETGPAARGPKRSRLESCLADACAFYQNQLLRVRGDGPDAARAYLGGRGFGSAVCRRWGLGYAPGRGALVSYLRGRGYTRDEVLTADLAVDRNGRLQDRFYERAMFPICNERGSVIGMGGRVLGDGKPKYLNSKDSPVWHKSKNLFAYDRAKEGIVAAGTAIVVEGYTDAISLHEAGFTNVVAVLGTALTADHMKLLERLRPGRIVMMLDGDEAGQRAAEKAVRFLGTAEADMRSVVLPDNLDPAEFVAAHGADALRERLDAAPPLVEFVLEKNLAGQRQGSLGARNKVLSHLARVIAPLRDDPSFPGYVTLVADRLGLDAGRVAREARAAEPLGDEPGTDGAPQPAPAPDTFQNDYGADEPWADTDGPGSWSFESSVPPAPVVVSPGPVQSPASTRRSQLERELVCLMAESPDLMGPFSERVAQVSWSDPALQAMAWAMMMQPPGTSPAALVQAAEQAVPGAAHVLSGGSVGNAGEREVTLLLDSLEFLAAKQRVPQIRSLLSAWPDRPDADQLFREAEALKARIAELQDSFSKRG</sequence>
<evidence type="ECO:0000313" key="15">
    <source>
        <dbReference type="EMBL" id="MDJ1128864.1"/>
    </source>
</evidence>
<feature type="compositionally biased region" description="Low complexity" evidence="13">
    <location>
        <begin position="478"/>
        <end position="490"/>
    </location>
</feature>
<comment type="function">
    <text evidence="12">RNA polymerase that catalyzes the synthesis of short RNA molecules used as primers for DNA polymerase during DNA replication.</text>
</comment>
<dbReference type="PANTHER" id="PTHR30313:SF2">
    <property type="entry name" value="DNA PRIMASE"/>
    <property type="match status" value="1"/>
</dbReference>
<feature type="region of interest" description="Disordered" evidence="13">
    <location>
        <begin position="425"/>
        <end position="493"/>
    </location>
</feature>
<keyword evidence="7 12" id="KW-0863">Zinc-finger</keyword>
<dbReference type="InterPro" id="IPR030846">
    <property type="entry name" value="DnaG_bac"/>
</dbReference>
<evidence type="ECO:0000256" key="1">
    <source>
        <dbReference type="ARBA" id="ARBA00022478"/>
    </source>
</evidence>
<feature type="zinc finger region" description="CHC2-type" evidence="12">
    <location>
        <begin position="38"/>
        <end position="62"/>
    </location>
</feature>
<keyword evidence="10 12" id="KW-0238">DNA-binding</keyword>
<dbReference type="InterPro" id="IPR036977">
    <property type="entry name" value="DNA_primase_Znf_CHC2"/>
</dbReference>
<keyword evidence="9" id="KW-0460">Magnesium</keyword>
<comment type="caution">
    <text evidence="15">The sequence shown here is derived from an EMBL/GenBank/DDBJ whole genome shotgun (WGS) entry which is preliminary data.</text>
</comment>
<comment type="domain">
    <text evidence="12">Contains an N-terminal zinc-binding domain, a central core domain that contains the primase activity, and a C-terminal DnaB-binding domain.</text>
</comment>
<accession>A0ABT6ZIK1</accession>
<comment type="subunit">
    <text evidence="12">Monomer. Interacts with DnaB.</text>
</comment>
<dbReference type="InterPro" id="IPR034151">
    <property type="entry name" value="TOPRIM_DnaG_bac"/>
</dbReference>
<keyword evidence="3 12" id="KW-0808">Transferase</keyword>
<evidence type="ECO:0000256" key="13">
    <source>
        <dbReference type="SAM" id="MobiDB-lite"/>
    </source>
</evidence>
<dbReference type="InterPro" id="IPR006295">
    <property type="entry name" value="DNA_primase_DnaG"/>
</dbReference>
<evidence type="ECO:0000256" key="8">
    <source>
        <dbReference type="ARBA" id="ARBA00022833"/>
    </source>
</evidence>
<keyword evidence="5 12" id="KW-0235">DNA replication</keyword>
<keyword evidence="8 12" id="KW-0862">Zinc</keyword>
<dbReference type="HAMAP" id="MF_00974">
    <property type="entry name" value="DNA_primase_DnaG"/>
    <property type="match status" value="1"/>
</dbReference>
<keyword evidence="6 12" id="KW-0479">Metal-binding</keyword>
<evidence type="ECO:0000313" key="16">
    <source>
        <dbReference type="Proteomes" id="UP001431693"/>
    </source>
</evidence>
<dbReference type="NCBIfam" id="TIGR01391">
    <property type="entry name" value="dnaG"/>
    <property type="match status" value="1"/>
</dbReference>
<comment type="catalytic activity">
    <reaction evidence="12">
        <text>ssDNA + n NTP = ssDNA/pppN(pN)n-1 hybrid + (n-1) diphosphate.</text>
        <dbReference type="EC" id="2.7.7.101"/>
    </reaction>
</comment>
<evidence type="ECO:0000256" key="2">
    <source>
        <dbReference type="ARBA" id="ARBA00022515"/>
    </source>
</evidence>
<dbReference type="CDD" id="cd03364">
    <property type="entry name" value="TOPRIM_DnaG_primases"/>
    <property type="match status" value="1"/>
</dbReference>
<reference evidence="15" key="1">
    <citation type="submission" date="2023-05" db="EMBL/GenBank/DDBJ databases">
        <title>[olsenella] sp. nov., isolated from a pig farm feces dump.</title>
        <authorList>
            <person name="Chang Y.-H."/>
        </authorList>
    </citation>
    <scope>NUCLEOTIDE SEQUENCE</scope>
    <source>
        <strain evidence="15">YH-ols2217</strain>
    </source>
</reference>
<dbReference type="Proteomes" id="UP001431693">
    <property type="component" value="Unassembled WGS sequence"/>
</dbReference>
<dbReference type="InterPro" id="IPR006171">
    <property type="entry name" value="TOPRIM_dom"/>
</dbReference>
<name>A0ABT6ZIK1_9ACTN</name>
<keyword evidence="4 12" id="KW-0548">Nucleotidyltransferase</keyword>
<dbReference type="PROSITE" id="PS50880">
    <property type="entry name" value="TOPRIM"/>
    <property type="match status" value="1"/>
</dbReference>
<feature type="domain" description="Toprim" evidence="14">
    <location>
        <begin position="254"/>
        <end position="347"/>
    </location>
</feature>
<protein>
    <recommendedName>
        <fullName evidence="12">DNA primase</fullName>
        <ecNumber evidence="12">2.7.7.101</ecNumber>
    </recommendedName>
</protein>
<dbReference type="SMART" id="SM00400">
    <property type="entry name" value="ZnF_CHCC"/>
    <property type="match status" value="1"/>
</dbReference>
<evidence type="ECO:0000256" key="7">
    <source>
        <dbReference type="ARBA" id="ARBA00022771"/>
    </source>
</evidence>
<gene>
    <name evidence="12 15" type="primary">dnaG</name>
    <name evidence="15" type="ORF">QJ043_02050</name>
</gene>
<evidence type="ECO:0000256" key="5">
    <source>
        <dbReference type="ARBA" id="ARBA00022705"/>
    </source>
</evidence>
<evidence type="ECO:0000259" key="14">
    <source>
        <dbReference type="PROSITE" id="PS50880"/>
    </source>
</evidence>
<dbReference type="InterPro" id="IPR050219">
    <property type="entry name" value="DnaG_primase"/>
</dbReference>